<feature type="domain" description="Helix-turn-helix" evidence="1">
    <location>
        <begin position="21"/>
        <end position="68"/>
    </location>
</feature>
<dbReference type="NCBIfam" id="TIGR01764">
    <property type="entry name" value="excise"/>
    <property type="match status" value="1"/>
</dbReference>
<dbReference type="EMBL" id="BAABHM010000005">
    <property type="protein sequence ID" value="GAA4692069.1"/>
    <property type="molecule type" value="Genomic_DNA"/>
</dbReference>
<proteinExistence type="predicted"/>
<evidence type="ECO:0000313" key="3">
    <source>
        <dbReference type="Proteomes" id="UP001500843"/>
    </source>
</evidence>
<comment type="caution">
    <text evidence="2">The sequence shown here is derived from an EMBL/GenBank/DDBJ whole genome shotgun (WGS) entry which is preliminary data.</text>
</comment>
<evidence type="ECO:0000259" key="1">
    <source>
        <dbReference type="Pfam" id="PF12728"/>
    </source>
</evidence>
<dbReference type="Proteomes" id="UP001500843">
    <property type="component" value="Unassembled WGS sequence"/>
</dbReference>
<keyword evidence="3" id="KW-1185">Reference proteome</keyword>
<reference evidence="3" key="1">
    <citation type="journal article" date="2019" name="Int. J. Syst. Evol. Microbiol.">
        <title>The Global Catalogue of Microorganisms (GCM) 10K type strain sequencing project: providing services to taxonomists for standard genome sequencing and annotation.</title>
        <authorList>
            <consortium name="The Broad Institute Genomics Platform"/>
            <consortium name="The Broad Institute Genome Sequencing Center for Infectious Disease"/>
            <person name="Wu L."/>
            <person name="Ma J."/>
        </authorList>
    </citation>
    <scope>NUCLEOTIDE SEQUENCE [LARGE SCALE GENOMIC DNA]</scope>
    <source>
        <strain evidence="3">JCM 17975</strain>
    </source>
</reference>
<dbReference type="InterPro" id="IPR041657">
    <property type="entry name" value="HTH_17"/>
</dbReference>
<dbReference type="RefSeq" id="WP_253877832.1">
    <property type="nucleotide sequence ID" value="NZ_BAABHM010000005.1"/>
</dbReference>
<name>A0ABP8WPU3_9MICO</name>
<evidence type="ECO:0000313" key="2">
    <source>
        <dbReference type="EMBL" id="GAA4692069.1"/>
    </source>
</evidence>
<accession>A0ABP8WPU3</accession>
<gene>
    <name evidence="2" type="ORF">GCM10023198_08810</name>
</gene>
<protein>
    <recommendedName>
        <fullName evidence="1">Helix-turn-helix domain-containing protein</fullName>
    </recommendedName>
</protein>
<organism evidence="2 3">
    <name type="scientific">Promicromonospora umidemergens</name>
    <dbReference type="NCBI Taxonomy" id="629679"/>
    <lineage>
        <taxon>Bacteria</taxon>
        <taxon>Bacillati</taxon>
        <taxon>Actinomycetota</taxon>
        <taxon>Actinomycetes</taxon>
        <taxon>Micrococcales</taxon>
        <taxon>Promicromonosporaceae</taxon>
        <taxon>Promicromonospora</taxon>
    </lineage>
</organism>
<dbReference type="Pfam" id="PF12728">
    <property type="entry name" value="HTH_17"/>
    <property type="match status" value="1"/>
</dbReference>
<sequence>MSTATTAPVYTATTPTVTVLLYRVEEAAEALCISRTQVFDLIRLNKLTSVKIGRARRIPVSAVNEYVTTAIVEAQEAA</sequence>
<dbReference type="InterPro" id="IPR010093">
    <property type="entry name" value="SinI_DNA-bd"/>
</dbReference>